<dbReference type="EnsemblMetazoa" id="ASIC015983-RA">
    <property type="protein sequence ID" value="ASIC015983-PA"/>
    <property type="gene ID" value="ASIC015983"/>
</dbReference>
<gene>
    <name evidence="2" type="ORF">ZHAS_00015983</name>
</gene>
<evidence type="ECO:0000313" key="3">
    <source>
        <dbReference type="EnsemblMetazoa" id="ASIC015983-PA"/>
    </source>
</evidence>
<dbReference type="EMBL" id="ATLV01022668">
    <property type="status" value="NOT_ANNOTATED_CDS"/>
    <property type="molecule type" value="Genomic_DNA"/>
</dbReference>
<accession>A0A084WCH8</accession>
<evidence type="ECO:0000313" key="4">
    <source>
        <dbReference type="Proteomes" id="UP000030765"/>
    </source>
</evidence>
<dbReference type="Proteomes" id="UP000030765">
    <property type="component" value="Unassembled WGS sequence"/>
</dbReference>
<feature type="region of interest" description="Disordered" evidence="1">
    <location>
        <begin position="1"/>
        <end position="29"/>
    </location>
</feature>
<protein>
    <submittedName>
        <fullName evidence="2 3">Uncharacterized protein</fullName>
    </submittedName>
</protein>
<proteinExistence type="predicted"/>
<dbReference type="VEuPathDB" id="VectorBase:ASIC015983"/>
<feature type="region of interest" description="Disordered" evidence="1">
    <location>
        <begin position="101"/>
        <end position="127"/>
    </location>
</feature>
<dbReference type="EMBL" id="KE525335">
    <property type="protein sequence ID" value="KFB47922.1"/>
    <property type="molecule type" value="Genomic_DNA"/>
</dbReference>
<evidence type="ECO:0000256" key="1">
    <source>
        <dbReference type="SAM" id="MobiDB-lite"/>
    </source>
</evidence>
<dbReference type="AlphaFoldDB" id="A0A084WCH8"/>
<keyword evidence="4" id="KW-1185">Reference proteome</keyword>
<name>A0A084WCH8_ANOSI</name>
<reference evidence="2 4" key="1">
    <citation type="journal article" date="2014" name="BMC Genomics">
        <title>Genome sequence of Anopheles sinensis provides insight into genetics basis of mosquito competence for malaria parasites.</title>
        <authorList>
            <person name="Zhou D."/>
            <person name="Zhang D."/>
            <person name="Ding G."/>
            <person name="Shi L."/>
            <person name="Hou Q."/>
            <person name="Ye Y."/>
            <person name="Xu Y."/>
            <person name="Zhou H."/>
            <person name="Xiong C."/>
            <person name="Li S."/>
            <person name="Yu J."/>
            <person name="Hong S."/>
            <person name="Yu X."/>
            <person name="Zou P."/>
            <person name="Chen C."/>
            <person name="Chang X."/>
            <person name="Wang W."/>
            <person name="Lv Y."/>
            <person name="Sun Y."/>
            <person name="Ma L."/>
            <person name="Shen B."/>
            <person name="Zhu C."/>
        </authorList>
    </citation>
    <scope>NUCLEOTIDE SEQUENCE [LARGE SCALE GENOMIC DNA]</scope>
</reference>
<sequence length="167" mass="18160">MNNLSLGILSEGSGSGNDSTGRFSEPPPGHCPGAGVLARLGLVVTRFLTTRESQPPTKQTVTSLDPRHGKCQTASEAAGLSHRVHRRWVWVVRAGIYDSLSEGKNGLSKQQQNGEKKPHHTRTNHSPLVRDLMTHRRALYFGESESARIGINLQEVALSSEEGDAEN</sequence>
<feature type="compositionally biased region" description="Low complexity" evidence="1">
    <location>
        <begin position="1"/>
        <end position="12"/>
    </location>
</feature>
<reference evidence="3" key="2">
    <citation type="submission" date="2020-05" db="UniProtKB">
        <authorList>
            <consortium name="EnsemblMetazoa"/>
        </authorList>
    </citation>
    <scope>IDENTIFICATION</scope>
</reference>
<evidence type="ECO:0000313" key="2">
    <source>
        <dbReference type="EMBL" id="KFB47922.1"/>
    </source>
</evidence>
<organism evidence="2">
    <name type="scientific">Anopheles sinensis</name>
    <name type="common">Mosquito</name>
    <dbReference type="NCBI Taxonomy" id="74873"/>
    <lineage>
        <taxon>Eukaryota</taxon>
        <taxon>Metazoa</taxon>
        <taxon>Ecdysozoa</taxon>
        <taxon>Arthropoda</taxon>
        <taxon>Hexapoda</taxon>
        <taxon>Insecta</taxon>
        <taxon>Pterygota</taxon>
        <taxon>Neoptera</taxon>
        <taxon>Endopterygota</taxon>
        <taxon>Diptera</taxon>
        <taxon>Nematocera</taxon>
        <taxon>Culicoidea</taxon>
        <taxon>Culicidae</taxon>
        <taxon>Anophelinae</taxon>
        <taxon>Anopheles</taxon>
    </lineage>
</organism>